<dbReference type="EMBL" id="CP064981">
    <property type="protein sequence ID" value="QQR92977.1"/>
    <property type="molecule type" value="Genomic_DNA"/>
</dbReference>
<dbReference type="Proteomes" id="UP000596004">
    <property type="component" value="Chromosome"/>
</dbReference>
<protein>
    <recommendedName>
        <fullName evidence="9">Protein translocase subunit SecY</fullName>
    </recommendedName>
</protein>
<accession>A0A7T9I2P4</accession>
<feature type="transmembrane region" description="Helical" evidence="12">
    <location>
        <begin position="147"/>
        <end position="165"/>
    </location>
</feature>
<dbReference type="SUPFAM" id="SSF103491">
    <property type="entry name" value="Preprotein translocase SecY subunit"/>
    <property type="match status" value="1"/>
</dbReference>
<evidence type="ECO:0000256" key="1">
    <source>
        <dbReference type="ARBA" id="ARBA00004127"/>
    </source>
</evidence>
<dbReference type="InterPro" id="IPR002208">
    <property type="entry name" value="SecY/SEC61-alpha"/>
</dbReference>
<dbReference type="AlphaFoldDB" id="A0A7T9I2P4"/>
<feature type="transmembrane region" description="Helical" evidence="12">
    <location>
        <begin position="266"/>
        <end position="288"/>
    </location>
</feature>
<dbReference type="PROSITE" id="PS00756">
    <property type="entry name" value="SECY_2"/>
    <property type="match status" value="1"/>
</dbReference>
<evidence type="ECO:0000256" key="8">
    <source>
        <dbReference type="ARBA" id="ARBA00023136"/>
    </source>
</evidence>
<keyword evidence="3 10" id="KW-0813">Transport</keyword>
<reference evidence="14" key="1">
    <citation type="submission" date="2020-11" db="EMBL/GenBank/DDBJ databases">
        <title>Connecting structure to function with the recovery of over 1000 high-quality activated sludge metagenome-assembled genomes encoding full-length rRNA genes using long-read sequencing.</title>
        <authorList>
            <person name="Singleton C.M."/>
            <person name="Petriglieri F."/>
            <person name="Kristensen J.M."/>
            <person name="Kirkegaard R.H."/>
            <person name="Michaelsen T.Y."/>
            <person name="Andersen M.H."/>
            <person name="Karst S.M."/>
            <person name="Dueholm M.S."/>
            <person name="Nielsen P.H."/>
            <person name="Albertsen M."/>
        </authorList>
    </citation>
    <scope>NUCLEOTIDE SEQUENCE</scope>
    <source>
        <strain evidence="14">Fred_18-Q3-R57-64_BAT3C.431</strain>
    </source>
</reference>
<dbReference type="Pfam" id="PF00344">
    <property type="entry name" value="SecY"/>
    <property type="match status" value="1"/>
</dbReference>
<dbReference type="PRINTS" id="PR00303">
    <property type="entry name" value="SECYTRNLCASE"/>
</dbReference>
<comment type="similarity">
    <text evidence="2 11">Belongs to the SecY/SEC61-alpha family.</text>
</comment>
<dbReference type="InterPro" id="IPR019561">
    <property type="entry name" value="Translocon_Sec61/SecY_plug_dom"/>
</dbReference>
<feature type="domain" description="Translocon Sec61/SecY plug" evidence="13">
    <location>
        <begin position="39"/>
        <end position="72"/>
    </location>
</feature>
<proteinExistence type="inferred from homology"/>
<dbReference type="PANTHER" id="PTHR10906">
    <property type="entry name" value="SECY/SEC61-ALPHA FAMILY MEMBER"/>
    <property type="match status" value="1"/>
</dbReference>
<dbReference type="NCBIfam" id="NF006341">
    <property type="entry name" value="PRK08568.1-5"/>
    <property type="match status" value="1"/>
</dbReference>
<evidence type="ECO:0000256" key="6">
    <source>
        <dbReference type="ARBA" id="ARBA00022989"/>
    </source>
</evidence>
<feature type="transmembrane region" description="Helical" evidence="12">
    <location>
        <begin position="71"/>
        <end position="97"/>
    </location>
</feature>
<feature type="transmembrane region" description="Helical" evidence="12">
    <location>
        <begin position="31"/>
        <end position="51"/>
    </location>
</feature>
<dbReference type="NCBIfam" id="TIGR00967">
    <property type="entry name" value="3a0501s007"/>
    <property type="match status" value="1"/>
</dbReference>
<feature type="transmembrane region" description="Helical" evidence="12">
    <location>
        <begin position="420"/>
        <end position="439"/>
    </location>
</feature>
<keyword evidence="5 10" id="KW-0653">Protein transport</keyword>
<dbReference type="GO" id="GO:0016020">
    <property type="term" value="C:membrane"/>
    <property type="evidence" value="ECO:0007669"/>
    <property type="project" value="UniProtKB-SubCell"/>
</dbReference>
<feature type="transmembrane region" description="Helical" evidence="12">
    <location>
        <begin position="172"/>
        <end position="195"/>
    </location>
</feature>
<keyword evidence="8 12" id="KW-0472">Membrane</keyword>
<evidence type="ECO:0000256" key="11">
    <source>
        <dbReference type="RuleBase" id="RU004349"/>
    </source>
</evidence>
<organism evidence="14">
    <name type="scientific">Candidatus Iainarchaeum sp</name>
    <dbReference type="NCBI Taxonomy" id="3101447"/>
    <lineage>
        <taxon>Archaea</taxon>
        <taxon>Candidatus Iainarchaeota</taxon>
        <taxon>Candidatus Iainarchaeia</taxon>
        <taxon>Candidatus Iainarchaeales</taxon>
        <taxon>Candidatus Iainarchaeaceae</taxon>
        <taxon>Candidatus Iainarchaeum</taxon>
    </lineage>
</organism>
<comment type="subcellular location">
    <subcellularLocation>
        <location evidence="1">Endomembrane system</location>
        <topology evidence="1">Multi-pass membrane protein</topology>
    </subcellularLocation>
    <subcellularLocation>
        <location evidence="10">Membrane</location>
        <topology evidence="10">Multi-pass membrane protein</topology>
    </subcellularLocation>
</comment>
<evidence type="ECO:0000259" key="13">
    <source>
        <dbReference type="Pfam" id="PF10559"/>
    </source>
</evidence>
<dbReference type="GO" id="GO:0012505">
    <property type="term" value="C:endomembrane system"/>
    <property type="evidence" value="ECO:0007669"/>
    <property type="project" value="UniProtKB-SubCell"/>
</dbReference>
<feature type="transmembrane region" description="Helical" evidence="12">
    <location>
        <begin position="396"/>
        <end position="414"/>
    </location>
</feature>
<name>A0A7T9I2P4_9ARCH</name>
<keyword evidence="6 12" id="KW-1133">Transmembrane helix</keyword>
<keyword evidence="4 10" id="KW-0812">Transmembrane</keyword>
<comment type="function">
    <text evidence="9">The central subunit of the protein translocation channel SecYEG. Consists of two halves formed by TMs 1-5 and 6-10. These two domains form a lateral gate at the front which open onto the bilayer between TMs 2 and 7, and are clamped together by SecE at the back. The channel is closed by both a pore ring composed of hydrophobic SecY resides and a short helix (helix 2A) on the extracellular side of the membrane which forms a plug. The plug probably moves laterally to allow the channel to open. The ring and the pore may move independently.</text>
</comment>
<dbReference type="Pfam" id="PF10559">
    <property type="entry name" value="Plug_translocon"/>
    <property type="match status" value="1"/>
</dbReference>
<sequence length="461" mass="49222">MSEFLARLDPILKLLPEVKKPEVTPPLMQKLMYSALALVLFFVMGQVQLIGLTGQSTQQVDALQTILASDIGSLITVGIGPIVLASIVLQLLVGGGLFKLDLSIPENKTRFTSLQKLLAIILSFFEGAAFLGFGIDGVGFLHAAPGMFFFVMLQIAIGSIILLYLDELVSKWGIGSGIGLFIAGGVAQGFFWQVFRPQDQFGSAGRIFQIAQALLEGNAYQAFVGFVPILFVILIFLVVVFAEGMHVNIPIAMGQTGAGARFPVKLLYVSNMPVILAAALFANIQLWASITSKIPYVGAAVGGLAWATSSPRSGGGLSLIEGLLTLGITSTTANEIIQAVVYLVVLIVACIIFGRFWIELGGQGSKAVSEQLDNSGMSIPGFRRDPRIMQKVLDRYIPTVTIMGSVFVGLLAGLSDITTASLVSGTGVLLTVGIVYRLYEELAKAQLMDLHPALKTFFGEK</sequence>
<feature type="transmembrane region" description="Helical" evidence="12">
    <location>
        <begin position="117"/>
        <end position="135"/>
    </location>
</feature>
<keyword evidence="7 10" id="KW-0811">Translocation</keyword>
<evidence type="ECO:0000256" key="7">
    <source>
        <dbReference type="ARBA" id="ARBA00023010"/>
    </source>
</evidence>
<dbReference type="GO" id="GO:0015031">
    <property type="term" value="P:protein transport"/>
    <property type="evidence" value="ECO:0007669"/>
    <property type="project" value="UniProtKB-KW"/>
</dbReference>
<dbReference type="InterPro" id="IPR023201">
    <property type="entry name" value="SecY_dom_sf"/>
</dbReference>
<feature type="transmembrane region" description="Helical" evidence="12">
    <location>
        <begin position="222"/>
        <end position="245"/>
    </location>
</feature>
<dbReference type="InterPro" id="IPR030659">
    <property type="entry name" value="SecY_CS"/>
</dbReference>
<evidence type="ECO:0000313" key="14">
    <source>
        <dbReference type="EMBL" id="QQR92977.1"/>
    </source>
</evidence>
<evidence type="ECO:0000256" key="12">
    <source>
        <dbReference type="SAM" id="Phobius"/>
    </source>
</evidence>
<dbReference type="PROSITE" id="PS00755">
    <property type="entry name" value="SECY_1"/>
    <property type="match status" value="1"/>
</dbReference>
<evidence type="ECO:0000256" key="2">
    <source>
        <dbReference type="ARBA" id="ARBA00005751"/>
    </source>
</evidence>
<dbReference type="Gene3D" id="1.10.3370.10">
    <property type="entry name" value="SecY subunit domain"/>
    <property type="match status" value="1"/>
</dbReference>
<evidence type="ECO:0000256" key="9">
    <source>
        <dbReference type="RuleBase" id="RU000537"/>
    </source>
</evidence>
<feature type="transmembrane region" description="Helical" evidence="12">
    <location>
        <begin position="336"/>
        <end position="358"/>
    </location>
</feature>
<evidence type="ECO:0000256" key="4">
    <source>
        <dbReference type="ARBA" id="ARBA00022692"/>
    </source>
</evidence>
<gene>
    <name evidence="14" type="primary">secY</name>
    <name evidence="14" type="ORF">IPJ89_01895</name>
</gene>
<evidence type="ECO:0000256" key="5">
    <source>
        <dbReference type="ARBA" id="ARBA00022927"/>
    </source>
</evidence>
<evidence type="ECO:0000256" key="10">
    <source>
        <dbReference type="RuleBase" id="RU003484"/>
    </source>
</evidence>
<dbReference type="PIRSF" id="PIRSF004557">
    <property type="entry name" value="SecY"/>
    <property type="match status" value="1"/>
</dbReference>
<evidence type="ECO:0000256" key="3">
    <source>
        <dbReference type="ARBA" id="ARBA00022448"/>
    </source>
</evidence>